<dbReference type="InterPro" id="IPR036116">
    <property type="entry name" value="FN3_sf"/>
</dbReference>
<dbReference type="SUPFAM" id="SSF49265">
    <property type="entry name" value="Fibronectin type III"/>
    <property type="match status" value="1"/>
</dbReference>
<name>A0A8X6UC15_NEPPI</name>
<organism evidence="4 5">
    <name type="scientific">Nephila pilipes</name>
    <name type="common">Giant wood spider</name>
    <name type="synonym">Nephila maculata</name>
    <dbReference type="NCBI Taxonomy" id="299642"/>
    <lineage>
        <taxon>Eukaryota</taxon>
        <taxon>Metazoa</taxon>
        <taxon>Ecdysozoa</taxon>
        <taxon>Arthropoda</taxon>
        <taxon>Chelicerata</taxon>
        <taxon>Arachnida</taxon>
        <taxon>Araneae</taxon>
        <taxon>Araneomorphae</taxon>
        <taxon>Entelegynae</taxon>
        <taxon>Araneoidea</taxon>
        <taxon>Nephilidae</taxon>
        <taxon>Nephila</taxon>
    </lineage>
</organism>
<feature type="chain" id="PRO_5036479089" description="Fibronectin type-III domain-containing protein" evidence="2">
    <location>
        <begin position="17"/>
        <end position="415"/>
    </location>
</feature>
<evidence type="ECO:0000256" key="2">
    <source>
        <dbReference type="SAM" id="SignalP"/>
    </source>
</evidence>
<keyword evidence="1" id="KW-1133">Transmembrane helix</keyword>
<feature type="transmembrane region" description="Helical" evidence="1">
    <location>
        <begin position="340"/>
        <end position="362"/>
    </location>
</feature>
<sequence length="415" mass="46617">MLYLALVVLFLGAVRGDGVHMVRDKDAHMGTLFAVTGCRAVCVDQHTSLVKDVDNCMGNRVCSSCWDTCERIHGKYGIWKALCSLPGICLSGCRTACNYLSSSTFPSKNAEMLPLTLKSVLDSNSTRFVLEWKPTFIRNSSTILYTILFRDNDQEWKQIAQTVSNTVYIKEYLMSQTTSIRVLAANATHQIAFVETNYINSMAGEIERQDYGGENNWSPQLVSMVKSNTSTGILVTITWPSIPDEFGPNEYEVSWYALGDPMEVTGHLQTTKNTVVLTLWPNFTYFITVDRYTSNGIIYGSTDQTLLINTKEAENQTFAETTPMSSEKVTHFITSPLRCLFNIIFSGVAAFVVVKCFMKICLEIRKLLRQKKNKKHSRLLVGKIEPSRQIQEKPIGVINPVLGIHIIKDKILMAI</sequence>
<dbReference type="InterPro" id="IPR013783">
    <property type="entry name" value="Ig-like_fold"/>
</dbReference>
<keyword evidence="2" id="KW-0732">Signal</keyword>
<reference evidence="4" key="1">
    <citation type="submission" date="2020-08" db="EMBL/GenBank/DDBJ databases">
        <title>Multicomponent nature underlies the extraordinary mechanical properties of spider dragline silk.</title>
        <authorList>
            <person name="Kono N."/>
            <person name="Nakamura H."/>
            <person name="Mori M."/>
            <person name="Yoshida Y."/>
            <person name="Ohtoshi R."/>
            <person name="Malay A.D."/>
            <person name="Moran D.A.P."/>
            <person name="Tomita M."/>
            <person name="Numata K."/>
            <person name="Arakawa K."/>
        </authorList>
    </citation>
    <scope>NUCLEOTIDE SEQUENCE</scope>
</reference>
<comment type="caution">
    <text evidence="4">The sequence shown here is derived from an EMBL/GenBank/DDBJ whole genome shotgun (WGS) entry which is preliminary data.</text>
</comment>
<evidence type="ECO:0000313" key="5">
    <source>
        <dbReference type="Proteomes" id="UP000887013"/>
    </source>
</evidence>
<protein>
    <recommendedName>
        <fullName evidence="3">Fibronectin type-III domain-containing protein</fullName>
    </recommendedName>
</protein>
<accession>A0A8X6UC15</accession>
<keyword evidence="1" id="KW-0472">Membrane</keyword>
<proteinExistence type="predicted"/>
<dbReference type="Proteomes" id="UP000887013">
    <property type="component" value="Unassembled WGS sequence"/>
</dbReference>
<dbReference type="EMBL" id="BMAW01026059">
    <property type="protein sequence ID" value="GFT95280.1"/>
    <property type="molecule type" value="Genomic_DNA"/>
</dbReference>
<feature type="signal peptide" evidence="2">
    <location>
        <begin position="1"/>
        <end position="16"/>
    </location>
</feature>
<evidence type="ECO:0000313" key="4">
    <source>
        <dbReference type="EMBL" id="GFT95280.1"/>
    </source>
</evidence>
<evidence type="ECO:0000259" key="3">
    <source>
        <dbReference type="PROSITE" id="PS50853"/>
    </source>
</evidence>
<dbReference type="PROSITE" id="PS50853">
    <property type="entry name" value="FN3"/>
    <property type="match status" value="1"/>
</dbReference>
<dbReference type="AlphaFoldDB" id="A0A8X6UC15"/>
<evidence type="ECO:0000256" key="1">
    <source>
        <dbReference type="SAM" id="Phobius"/>
    </source>
</evidence>
<feature type="domain" description="Fibronectin type-III" evidence="3">
    <location>
        <begin position="218"/>
        <end position="313"/>
    </location>
</feature>
<dbReference type="InterPro" id="IPR003961">
    <property type="entry name" value="FN3_dom"/>
</dbReference>
<keyword evidence="5" id="KW-1185">Reference proteome</keyword>
<dbReference type="OrthoDB" id="8195614at2759"/>
<keyword evidence="1" id="KW-0812">Transmembrane</keyword>
<gene>
    <name evidence="4" type="primary">AVEN_251608_1</name>
    <name evidence="4" type="ORF">NPIL_386841</name>
</gene>
<dbReference type="Gene3D" id="2.60.40.10">
    <property type="entry name" value="Immunoglobulins"/>
    <property type="match status" value="1"/>
</dbReference>